<dbReference type="AlphaFoldDB" id="A0A7S0ABC3"/>
<feature type="transmembrane region" description="Helical" evidence="5">
    <location>
        <begin position="171"/>
        <end position="189"/>
    </location>
</feature>
<proteinExistence type="predicted"/>
<evidence type="ECO:0000256" key="3">
    <source>
        <dbReference type="ARBA" id="ARBA00022989"/>
    </source>
</evidence>
<keyword evidence="3 5" id="KW-1133">Transmembrane helix</keyword>
<feature type="transmembrane region" description="Helical" evidence="5">
    <location>
        <begin position="325"/>
        <end position="346"/>
    </location>
</feature>
<dbReference type="EMBL" id="HBEG01022156">
    <property type="protein sequence ID" value="CAD8358080.1"/>
    <property type="molecule type" value="Transcribed_RNA"/>
</dbReference>
<dbReference type="PANTHER" id="PTHR12308:SF73">
    <property type="entry name" value="ANOCTAMIN"/>
    <property type="match status" value="1"/>
</dbReference>
<comment type="subcellular location">
    <subcellularLocation>
        <location evidence="1">Membrane</location>
        <topology evidence="1">Multi-pass membrane protein</topology>
    </subcellularLocation>
</comment>
<feature type="domain" description="Anoctamin transmembrane" evidence="6">
    <location>
        <begin position="119"/>
        <end position="425"/>
    </location>
</feature>
<name>A0A7S0ABC3_9DINO</name>
<evidence type="ECO:0000256" key="5">
    <source>
        <dbReference type="SAM" id="Phobius"/>
    </source>
</evidence>
<dbReference type="GO" id="GO:0016020">
    <property type="term" value="C:membrane"/>
    <property type="evidence" value="ECO:0007669"/>
    <property type="project" value="UniProtKB-SubCell"/>
</dbReference>
<feature type="domain" description="Anoctamin transmembrane" evidence="6">
    <location>
        <begin position="796"/>
        <end position="940"/>
    </location>
</feature>
<dbReference type="GO" id="GO:0005254">
    <property type="term" value="F:chloride channel activity"/>
    <property type="evidence" value="ECO:0007669"/>
    <property type="project" value="TreeGrafter"/>
</dbReference>
<reference evidence="7" key="1">
    <citation type="submission" date="2021-01" db="EMBL/GenBank/DDBJ databases">
        <authorList>
            <person name="Corre E."/>
            <person name="Pelletier E."/>
            <person name="Niang G."/>
            <person name="Scheremetjew M."/>
            <person name="Finn R."/>
            <person name="Kale V."/>
            <person name="Holt S."/>
            <person name="Cochrane G."/>
            <person name="Meng A."/>
            <person name="Brown T."/>
            <person name="Cohen L."/>
        </authorList>
    </citation>
    <scope>NUCLEOTIDE SEQUENCE</scope>
    <source>
        <strain evidence="7">Pbaha01</strain>
    </source>
</reference>
<dbReference type="InterPro" id="IPR049452">
    <property type="entry name" value="Anoctamin_TM"/>
</dbReference>
<dbReference type="PANTHER" id="PTHR12308">
    <property type="entry name" value="ANOCTAMIN"/>
    <property type="match status" value="1"/>
</dbReference>
<evidence type="ECO:0000256" key="2">
    <source>
        <dbReference type="ARBA" id="ARBA00022692"/>
    </source>
</evidence>
<sequence>MTNQRGEGLLLFAAVGLRAARTEDAAGVLCGNRPILAEGLDEAMISKAEQRQMVWQAVHQALSDQDGELPAVVVEVFMLQDVWLYDRLFRWLTANGGRCSRECLTRQISQEELDLLVHEFGEETATHFLFVEHYTRHLRVAAVVLLLCMAFPWLSRLCSLWDVHSVEDCKRAVLSFFLPAWGFHFLASWRRESSKAGFRWQGSLGSVQNSMKEIARLQAVESKEAKYLRFLRVALLSVPLMFLQLAVVLAVSTSFVCMEVYIYDMRWGIMTQYTRALAFLLYNFAFGVAFIIILALFHPVSKAVTMLECHPLPDLAQWHLTTKIFGNWFLAVFLYFFVIAFCYIPFGTSIADTIAALLDGGDAQASAEASAKGNFSITMALQKLEKPDINRLAVDVCLFFLLQDFCRLLQILFPVVRAAWGLGQLRGAQKGKQNRNKRTAIFFKACGMCRVCCNQGPCRRRRSSSKVTAAEMNHEGSAAVLLEVPPRTPTKAELPTSSFAKALWKRSATMSLVPSRMPRLPTTPAPATRQGEVFVVYCLIGHMQIQRSRDDVAARDEVAMAACSLAPGGALAVCEEEDEDSPHVLSRLRVCCPVEHQQGLLAEDADEDLGDLITLTCNQRTLAGGGAKAAEPEAVSVRLNIVAEVLEQGADAGASPLMRGESISSRSWRFNDDALQGGNAVIGLDLPERGQSSERVMSRVGTLQLGPVRLEYAAGIVRGPTHPEALEKVPRALRLLRQGSPTEHPGSEPSPLVAAHEEARALDDEPQRHGALPWVWWDEDLAGLYWDEIFELYAVKETFETFEIYAHLTTQFSYVCLFGIAAPVMPPLALLFTSMEVRQDQLRLLWLSRPPHPDRKTLKFNARVSVGAWYEIIKFTCHMSVAVNLLLWGLTYAGCGSEPAKWTAAERWRALAVFLICQQACFFLSGMLHRTVSQLDQQTASAYLRRYNRLKQCLLESTVPVSSRASCRQGSHEAVRRQLTRATSQGLTCLI</sequence>
<keyword evidence="2 5" id="KW-0812">Transmembrane</keyword>
<gene>
    <name evidence="7" type="ORF">PBAH0796_LOCUS13447</name>
</gene>
<evidence type="ECO:0000256" key="4">
    <source>
        <dbReference type="ARBA" id="ARBA00023136"/>
    </source>
</evidence>
<keyword evidence="4 5" id="KW-0472">Membrane</keyword>
<evidence type="ECO:0000256" key="1">
    <source>
        <dbReference type="ARBA" id="ARBA00004141"/>
    </source>
</evidence>
<evidence type="ECO:0000259" key="6">
    <source>
        <dbReference type="Pfam" id="PF04547"/>
    </source>
</evidence>
<feature type="transmembrane region" description="Helical" evidence="5">
    <location>
        <begin position="233"/>
        <end position="256"/>
    </location>
</feature>
<evidence type="ECO:0000313" key="7">
    <source>
        <dbReference type="EMBL" id="CAD8358080.1"/>
    </source>
</evidence>
<accession>A0A7S0ABC3</accession>
<feature type="transmembrane region" description="Helical" evidence="5">
    <location>
        <begin position="276"/>
        <end position="297"/>
    </location>
</feature>
<dbReference type="InterPro" id="IPR007632">
    <property type="entry name" value="Anoctamin"/>
</dbReference>
<dbReference type="Pfam" id="PF04547">
    <property type="entry name" value="Anoctamin"/>
    <property type="match status" value="2"/>
</dbReference>
<dbReference type="GO" id="GO:0032541">
    <property type="term" value="C:cortical endoplasmic reticulum"/>
    <property type="evidence" value="ECO:0007669"/>
    <property type="project" value="TreeGrafter"/>
</dbReference>
<organism evidence="7">
    <name type="scientific">Pyrodinium bahamense</name>
    <dbReference type="NCBI Taxonomy" id="73915"/>
    <lineage>
        <taxon>Eukaryota</taxon>
        <taxon>Sar</taxon>
        <taxon>Alveolata</taxon>
        <taxon>Dinophyceae</taxon>
        <taxon>Gonyaulacales</taxon>
        <taxon>Pyrocystaceae</taxon>
        <taxon>Pyrodinium</taxon>
    </lineage>
</organism>
<feature type="transmembrane region" description="Helical" evidence="5">
    <location>
        <begin position="138"/>
        <end position="155"/>
    </location>
</feature>
<protein>
    <recommendedName>
        <fullName evidence="6">Anoctamin transmembrane domain-containing protein</fullName>
    </recommendedName>
</protein>